<feature type="region of interest" description="Disordered" evidence="1">
    <location>
        <begin position="351"/>
        <end position="387"/>
    </location>
</feature>
<dbReference type="EMBL" id="JACCKD010000001">
    <property type="protein sequence ID" value="MBA0123930.1"/>
    <property type="molecule type" value="Genomic_DNA"/>
</dbReference>
<dbReference type="RefSeq" id="WP_180890860.1">
    <property type="nucleotide sequence ID" value="NZ_JACCKD010000001.1"/>
</dbReference>
<evidence type="ECO:0008006" key="4">
    <source>
        <dbReference type="Google" id="ProtNLM"/>
    </source>
</evidence>
<name>A0A838A335_9PSEU</name>
<feature type="compositionally biased region" description="Low complexity" evidence="1">
    <location>
        <begin position="372"/>
        <end position="387"/>
    </location>
</feature>
<accession>A0A838A335</accession>
<evidence type="ECO:0000256" key="1">
    <source>
        <dbReference type="SAM" id="MobiDB-lite"/>
    </source>
</evidence>
<reference evidence="2 3" key="1">
    <citation type="submission" date="2020-07" db="EMBL/GenBank/DDBJ databases">
        <title>Genome of Haloechinothrix sp.</title>
        <authorList>
            <person name="Tang S.-K."/>
            <person name="Yang L."/>
            <person name="Zhu W.-Y."/>
        </authorList>
    </citation>
    <scope>NUCLEOTIDE SEQUENCE [LARGE SCALE GENOMIC DNA]</scope>
    <source>
        <strain evidence="2 3">YIM 98757</strain>
    </source>
</reference>
<organism evidence="2 3">
    <name type="scientific">Haloechinothrix aidingensis</name>
    <dbReference type="NCBI Taxonomy" id="2752311"/>
    <lineage>
        <taxon>Bacteria</taxon>
        <taxon>Bacillati</taxon>
        <taxon>Actinomycetota</taxon>
        <taxon>Actinomycetes</taxon>
        <taxon>Pseudonocardiales</taxon>
        <taxon>Pseudonocardiaceae</taxon>
        <taxon>Haloechinothrix</taxon>
    </lineage>
</organism>
<proteinExistence type="predicted"/>
<protein>
    <recommendedName>
        <fullName evidence="4">Glycosyl transferases group 1</fullName>
    </recommendedName>
</protein>
<evidence type="ECO:0000313" key="3">
    <source>
        <dbReference type="Proteomes" id="UP000582974"/>
    </source>
</evidence>
<sequence length="739" mass="80459">MARTSAAFDILMVTDCRFPGGNSSSVVEEIHAQHRAGYRTGILHVPSPILRAARPFADKIRDVLDGGLAELVVGVDEVHAKLLLARHPSVFTELPDGLPEVHADEVVLAVNQVPADERGLQPYYDVPHVQHQIERLVGKGATWAPIGPRTRDALAEHRDAVPMLPWDWENVIDVDQWRVPRHGFVSDRPVLGRHSRGHWSKWPEEPAEILAAYPEDPHYDVRILGGVDIPVERVGYLPDNWVDYPFNSMPAHEFLASVDFFVYFHHSGLVEAFGRVVLEALSAGAVAIVPPYLEPLFGDTCLYGSPHDVRGYVDQLYGDWESFAERSRAGVELAQRRFSYDTHVRRVAELIGQPEASRAGQTGEPASPSESATGPATEHAAGPAAGSAAGRPLVVDLTRHGGPEGLLTGVLRAAAGPSGTCVAAVPGARSHDVGQAAVETFPRVLDELDDRERSRYLTARVTGLVHAHRPTSIVLLTDGNLGVRDVLTATGRPNLDAVHVHPGDRDGTPEGELASAIAAGLPGGWVATPPPGRPSGGGSPAPRPVTQRLLDRLPVSWHLHTRARRKMRTLRREHLDRLMDTAEDVGVVLFEAEDAELSLPVPARVTHPVPQRLPVALVVVPGADLDPEPNIRALLARQQITSGFRLALLAPPRWEAEAARHGLAIETLVDERSWTALHGTGWPAYLRQRVHEASLAFQPHTVAFAESPIGGPGGSESVLEVLEAARVRRRMETRQRRPR</sequence>
<evidence type="ECO:0000313" key="2">
    <source>
        <dbReference type="EMBL" id="MBA0123930.1"/>
    </source>
</evidence>
<dbReference type="AlphaFoldDB" id="A0A838A335"/>
<dbReference type="Gene3D" id="3.40.50.2000">
    <property type="entry name" value="Glycogen Phosphorylase B"/>
    <property type="match status" value="1"/>
</dbReference>
<gene>
    <name evidence="2" type="ORF">H0B56_00045</name>
</gene>
<comment type="caution">
    <text evidence="2">The sequence shown here is derived from an EMBL/GenBank/DDBJ whole genome shotgun (WGS) entry which is preliminary data.</text>
</comment>
<keyword evidence="3" id="KW-1185">Reference proteome</keyword>
<dbReference type="SUPFAM" id="SSF53756">
    <property type="entry name" value="UDP-Glycosyltransferase/glycogen phosphorylase"/>
    <property type="match status" value="1"/>
</dbReference>
<dbReference type="Proteomes" id="UP000582974">
    <property type="component" value="Unassembled WGS sequence"/>
</dbReference>